<dbReference type="EMBL" id="BTSX01000004">
    <property type="protein sequence ID" value="GMS97607.1"/>
    <property type="molecule type" value="Genomic_DNA"/>
</dbReference>
<feature type="compositionally biased region" description="Low complexity" evidence="1">
    <location>
        <begin position="18"/>
        <end position="33"/>
    </location>
</feature>
<dbReference type="Proteomes" id="UP001432027">
    <property type="component" value="Unassembled WGS sequence"/>
</dbReference>
<feature type="region of interest" description="Disordered" evidence="1">
    <location>
        <begin position="57"/>
        <end position="108"/>
    </location>
</feature>
<comment type="caution">
    <text evidence="2">The sequence shown here is derived from an EMBL/GenBank/DDBJ whole genome shotgun (WGS) entry which is preliminary data.</text>
</comment>
<feature type="compositionally biased region" description="Low complexity" evidence="1">
    <location>
        <begin position="80"/>
        <end position="98"/>
    </location>
</feature>
<gene>
    <name evidence="2" type="ORF">PENTCL1PPCAC_19782</name>
</gene>
<feature type="non-terminal residue" evidence="2">
    <location>
        <position position="1"/>
    </location>
</feature>
<dbReference type="AlphaFoldDB" id="A0AAV5TTT6"/>
<feature type="region of interest" description="Disordered" evidence="1">
    <location>
        <begin position="1"/>
        <end position="45"/>
    </location>
</feature>
<evidence type="ECO:0000256" key="1">
    <source>
        <dbReference type="SAM" id="MobiDB-lite"/>
    </source>
</evidence>
<accession>A0AAV5TTT6</accession>
<evidence type="ECO:0000313" key="2">
    <source>
        <dbReference type="EMBL" id="GMS97607.1"/>
    </source>
</evidence>
<organism evidence="2 3">
    <name type="scientific">Pristionchus entomophagus</name>
    <dbReference type="NCBI Taxonomy" id="358040"/>
    <lineage>
        <taxon>Eukaryota</taxon>
        <taxon>Metazoa</taxon>
        <taxon>Ecdysozoa</taxon>
        <taxon>Nematoda</taxon>
        <taxon>Chromadorea</taxon>
        <taxon>Rhabditida</taxon>
        <taxon>Rhabditina</taxon>
        <taxon>Diplogasteromorpha</taxon>
        <taxon>Diplogasteroidea</taxon>
        <taxon>Neodiplogasteridae</taxon>
        <taxon>Pristionchus</taxon>
    </lineage>
</organism>
<name>A0AAV5TTT6_9BILA</name>
<proteinExistence type="predicted"/>
<feature type="non-terminal residue" evidence="2">
    <location>
        <position position="140"/>
    </location>
</feature>
<reference evidence="2" key="1">
    <citation type="submission" date="2023-10" db="EMBL/GenBank/DDBJ databases">
        <title>Genome assembly of Pristionchus species.</title>
        <authorList>
            <person name="Yoshida K."/>
            <person name="Sommer R.J."/>
        </authorList>
    </citation>
    <scope>NUCLEOTIDE SEQUENCE</scope>
    <source>
        <strain evidence="2">RS0144</strain>
    </source>
</reference>
<evidence type="ECO:0000313" key="3">
    <source>
        <dbReference type="Proteomes" id="UP001432027"/>
    </source>
</evidence>
<protein>
    <submittedName>
        <fullName evidence="2">Uncharacterized protein</fullName>
    </submittedName>
</protein>
<sequence length="140" mass="15392">FQSPPSNLKTSKKWPEYSPSCSPSASPADLASSYHRPTAPPPSSVPVCMVHLSRLSSAAKRAPSGTCSPTPREPCEDRSSFTSPPRKPRSTSSSRTPTDLPRFREPENCSTNRSMIYRTITVPSVILMISCTRFSYDKAR</sequence>
<keyword evidence="3" id="KW-1185">Reference proteome</keyword>